<proteinExistence type="predicted"/>
<dbReference type="InterPro" id="IPR058407">
    <property type="entry name" value="DUF8094"/>
</dbReference>
<dbReference type="Pfam" id="PF26366">
    <property type="entry name" value="DUF8094"/>
    <property type="match status" value="1"/>
</dbReference>
<sequence>MVRLSRMVITGTVLGLLAACGGLPAETTARESPSREPETLTLAAAEAAFADLAVLETAWGDSDCDEVARLLAAPIAELGGAACTATALGHEGARFEYGEPEFYLPSRGAKGRPWFAALAKKPDPAYFVFTQGKGGWRLALGPIPVPDGAPEVPVTEAVVPAGDVNPQVTASLVSQRCLTYLTDPTGVNGIRVSSGDALRELRDSITRAPARHRPDKIGVDVRLVRSAPAHALALPGGASLVFHTLRLVTTQSPGPGRDSLAKPSFPDRDVRAFAGQGRLGKVTAEELLFLATKVDADGRMTTVGLGRRLASVTNG</sequence>
<organism evidence="3 4">
    <name type="scientific">Herbidospora solisilvae</name>
    <dbReference type="NCBI Taxonomy" id="2696284"/>
    <lineage>
        <taxon>Bacteria</taxon>
        <taxon>Bacillati</taxon>
        <taxon>Actinomycetota</taxon>
        <taxon>Actinomycetes</taxon>
        <taxon>Streptosporangiales</taxon>
        <taxon>Streptosporangiaceae</taxon>
        <taxon>Herbidospora</taxon>
    </lineage>
</organism>
<dbReference type="PROSITE" id="PS51257">
    <property type="entry name" value="PROKAR_LIPOPROTEIN"/>
    <property type="match status" value="1"/>
</dbReference>
<feature type="domain" description="DUF8094" evidence="2">
    <location>
        <begin position="94"/>
        <end position="287"/>
    </location>
</feature>
<evidence type="ECO:0000313" key="4">
    <source>
        <dbReference type="Proteomes" id="UP000479526"/>
    </source>
</evidence>
<dbReference type="AlphaFoldDB" id="A0A7C9NJ90"/>
<evidence type="ECO:0000259" key="2">
    <source>
        <dbReference type="Pfam" id="PF26366"/>
    </source>
</evidence>
<keyword evidence="1" id="KW-0732">Signal</keyword>
<gene>
    <name evidence="3" type="ORF">GT755_22960</name>
</gene>
<reference evidence="3 4" key="1">
    <citation type="submission" date="2020-01" db="EMBL/GenBank/DDBJ databases">
        <title>Herbidospora sp. NEAU-GS84 nov., a novel actinomycete isolated from soil.</title>
        <authorList>
            <person name="Han L."/>
        </authorList>
    </citation>
    <scope>NUCLEOTIDE SEQUENCE [LARGE SCALE GENOMIC DNA]</scope>
    <source>
        <strain evidence="3 4">NEAU-GS84</strain>
    </source>
</reference>
<feature type="signal peptide" evidence="1">
    <location>
        <begin position="1"/>
        <end position="25"/>
    </location>
</feature>
<evidence type="ECO:0000256" key="1">
    <source>
        <dbReference type="SAM" id="SignalP"/>
    </source>
</evidence>
<protein>
    <recommendedName>
        <fullName evidence="2">DUF8094 domain-containing protein</fullName>
    </recommendedName>
</protein>
<evidence type="ECO:0000313" key="3">
    <source>
        <dbReference type="EMBL" id="NAS24538.1"/>
    </source>
</evidence>
<dbReference type="RefSeq" id="WP_161481667.1">
    <property type="nucleotide sequence ID" value="NZ_WXEW01000006.1"/>
</dbReference>
<comment type="caution">
    <text evidence="3">The sequence shown here is derived from an EMBL/GenBank/DDBJ whole genome shotgun (WGS) entry which is preliminary data.</text>
</comment>
<dbReference type="Proteomes" id="UP000479526">
    <property type="component" value="Unassembled WGS sequence"/>
</dbReference>
<dbReference type="EMBL" id="WXEW01000006">
    <property type="protein sequence ID" value="NAS24538.1"/>
    <property type="molecule type" value="Genomic_DNA"/>
</dbReference>
<keyword evidence="4" id="KW-1185">Reference proteome</keyword>
<name>A0A7C9NJ90_9ACTN</name>
<feature type="chain" id="PRO_5028830004" description="DUF8094 domain-containing protein" evidence="1">
    <location>
        <begin position="26"/>
        <end position="315"/>
    </location>
</feature>
<accession>A0A7C9NJ90</accession>